<organism evidence="1 2">
    <name type="scientific">Psilocybe cyanescens</name>
    <dbReference type="NCBI Taxonomy" id="93625"/>
    <lineage>
        <taxon>Eukaryota</taxon>
        <taxon>Fungi</taxon>
        <taxon>Dikarya</taxon>
        <taxon>Basidiomycota</taxon>
        <taxon>Agaricomycotina</taxon>
        <taxon>Agaricomycetes</taxon>
        <taxon>Agaricomycetidae</taxon>
        <taxon>Agaricales</taxon>
        <taxon>Agaricineae</taxon>
        <taxon>Strophariaceae</taxon>
        <taxon>Psilocybe</taxon>
    </lineage>
</organism>
<dbReference type="InParanoid" id="A0A409XG30"/>
<evidence type="ECO:0000313" key="1">
    <source>
        <dbReference type="EMBL" id="PPQ89748.1"/>
    </source>
</evidence>
<comment type="caution">
    <text evidence="1">The sequence shown here is derived from an EMBL/GenBank/DDBJ whole genome shotgun (WGS) entry which is preliminary data.</text>
</comment>
<keyword evidence="2" id="KW-1185">Reference proteome</keyword>
<evidence type="ECO:0000313" key="2">
    <source>
        <dbReference type="Proteomes" id="UP000283269"/>
    </source>
</evidence>
<name>A0A409XG30_PSICY</name>
<protein>
    <submittedName>
        <fullName evidence="1">Uncharacterized protein</fullName>
    </submittedName>
</protein>
<dbReference type="AlphaFoldDB" id="A0A409XG30"/>
<sequence length="71" mass="8426">MLVMKRKEDVALVLAKCKEIIEAVRTREVEIDQACMRREEVVRKEVEERVQWVLDRETALRAEERQLEEGG</sequence>
<dbReference type="EMBL" id="NHYD01001841">
    <property type="protein sequence ID" value="PPQ89748.1"/>
    <property type="molecule type" value="Genomic_DNA"/>
</dbReference>
<accession>A0A409XG30</accession>
<dbReference type="STRING" id="93625.A0A409XG30"/>
<reference evidence="1 2" key="1">
    <citation type="journal article" date="2018" name="Evol. Lett.">
        <title>Horizontal gene cluster transfer increased hallucinogenic mushroom diversity.</title>
        <authorList>
            <person name="Reynolds H.T."/>
            <person name="Vijayakumar V."/>
            <person name="Gluck-Thaler E."/>
            <person name="Korotkin H.B."/>
            <person name="Matheny P.B."/>
            <person name="Slot J.C."/>
        </authorList>
    </citation>
    <scope>NUCLEOTIDE SEQUENCE [LARGE SCALE GENOMIC DNA]</scope>
    <source>
        <strain evidence="1 2">2631</strain>
    </source>
</reference>
<proteinExistence type="predicted"/>
<dbReference type="Proteomes" id="UP000283269">
    <property type="component" value="Unassembled WGS sequence"/>
</dbReference>
<gene>
    <name evidence="1" type="ORF">CVT25_014193</name>
</gene>